<feature type="region of interest" description="Disordered" evidence="4">
    <location>
        <begin position="205"/>
        <end position="248"/>
    </location>
</feature>
<evidence type="ECO:0000313" key="5">
    <source>
        <dbReference type="EMBL" id="ADN96598.1"/>
    </source>
</evidence>
<feature type="compositionally biased region" description="Basic and acidic residues" evidence="4">
    <location>
        <begin position="215"/>
        <end position="240"/>
    </location>
</feature>
<protein>
    <submittedName>
        <fullName evidence="5">Rab GTPase 2b</fullName>
    </submittedName>
</protein>
<dbReference type="GO" id="GO:0003924">
    <property type="term" value="F:GTPase activity"/>
    <property type="evidence" value="ECO:0007669"/>
    <property type="project" value="InterPro"/>
</dbReference>
<dbReference type="SUPFAM" id="SSF52540">
    <property type="entry name" value="P-loop containing nucleoside triphosphate hydrolases"/>
    <property type="match status" value="1"/>
</dbReference>
<name>E2GMY9_EUPOC</name>
<gene>
    <name evidence="5" type="primary">Rab2b</name>
</gene>
<organism evidence="5">
    <name type="scientific">Euplotoides octocarinatus</name>
    <name type="common">Freshwater ciliate</name>
    <name type="synonym">Euplotes octocarinatus</name>
    <dbReference type="NCBI Taxonomy" id="2716877"/>
    <lineage>
        <taxon>Eukaryota</taxon>
        <taxon>Sar</taxon>
        <taxon>Alveolata</taxon>
        <taxon>Ciliophora</taxon>
        <taxon>Intramacronucleata</taxon>
        <taxon>Spirotrichea</taxon>
        <taxon>Hypotrichia</taxon>
        <taxon>Euplotida</taxon>
        <taxon>Euplotidae</taxon>
        <taxon>Euplotes</taxon>
    </lineage>
</organism>
<dbReference type="Pfam" id="PF00071">
    <property type="entry name" value="Ras"/>
    <property type="match status" value="1"/>
</dbReference>
<dbReference type="EMBL" id="HM371131">
    <property type="protein sequence ID" value="ADN96598.1"/>
    <property type="molecule type" value="Genomic_DNA"/>
</dbReference>
<dbReference type="PRINTS" id="PR00449">
    <property type="entry name" value="RASTRNSFRMNG"/>
</dbReference>
<dbReference type="InterPro" id="IPR005225">
    <property type="entry name" value="Small_GTP-bd"/>
</dbReference>
<dbReference type="SMART" id="SM00176">
    <property type="entry name" value="RAN"/>
    <property type="match status" value="1"/>
</dbReference>
<comment type="similarity">
    <text evidence="1">Belongs to the small GTPase superfamily. Rab family.</text>
</comment>
<proteinExistence type="inferred from homology"/>
<dbReference type="SMART" id="SM00175">
    <property type="entry name" value="RAB"/>
    <property type="match status" value="1"/>
</dbReference>
<dbReference type="SMART" id="SM00173">
    <property type="entry name" value="RAS"/>
    <property type="match status" value="1"/>
</dbReference>
<evidence type="ECO:0000256" key="3">
    <source>
        <dbReference type="ARBA" id="ARBA00023134"/>
    </source>
</evidence>
<dbReference type="Gene3D" id="3.40.50.300">
    <property type="entry name" value="P-loop containing nucleotide triphosphate hydrolases"/>
    <property type="match status" value="1"/>
</dbReference>
<dbReference type="GO" id="GO:0005525">
    <property type="term" value="F:GTP binding"/>
    <property type="evidence" value="ECO:0007669"/>
    <property type="project" value="UniProtKB-KW"/>
</dbReference>
<dbReference type="PROSITE" id="PS51419">
    <property type="entry name" value="RAB"/>
    <property type="match status" value="1"/>
</dbReference>
<evidence type="ECO:0000256" key="2">
    <source>
        <dbReference type="ARBA" id="ARBA00022741"/>
    </source>
</evidence>
<dbReference type="NCBIfam" id="TIGR00231">
    <property type="entry name" value="small_GTP"/>
    <property type="match status" value="1"/>
</dbReference>
<keyword evidence="2" id="KW-0547">Nucleotide-binding</keyword>
<dbReference type="InterPro" id="IPR001806">
    <property type="entry name" value="Small_GTPase"/>
</dbReference>
<dbReference type="PANTHER" id="PTHR47979">
    <property type="entry name" value="DRAB11-RELATED"/>
    <property type="match status" value="1"/>
</dbReference>
<dbReference type="AlphaFoldDB" id="E2GMY9"/>
<reference evidence="5" key="1">
    <citation type="submission" date="2010-05" db="EMBL/GenBank/DDBJ databases">
        <title>EoRab2b gene of Euplotes octocarinatus.</title>
        <authorList>
            <person name="Li J."/>
            <person name="Nie Y."/>
            <person name="Liang A."/>
            <person name="Wang W."/>
        </authorList>
    </citation>
    <scope>NUCLEOTIDE SEQUENCE</scope>
</reference>
<accession>E2GMY9</accession>
<dbReference type="PROSITE" id="PS51420">
    <property type="entry name" value="RHO"/>
    <property type="match status" value="1"/>
</dbReference>
<dbReference type="InterPro" id="IPR050209">
    <property type="entry name" value="Rab_GTPases_membrane_traffic"/>
</dbReference>
<evidence type="ECO:0000256" key="4">
    <source>
        <dbReference type="SAM" id="MobiDB-lite"/>
    </source>
</evidence>
<dbReference type="InterPro" id="IPR027417">
    <property type="entry name" value="P-loop_NTPase"/>
</dbReference>
<dbReference type="FunFam" id="3.40.50.300:FF:001072">
    <property type="entry name" value="Rab family GTPase"/>
    <property type="match status" value="1"/>
</dbReference>
<dbReference type="SMART" id="SM00174">
    <property type="entry name" value="RHO"/>
    <property type="match status" value="1"/>
</dbReference>
<dbReference type="PROSITE" id="PS51421">
    <property type="entry name" value="RAS"/>
    <property type="match status" value="1"/>
</dbReference>
<keyword evidence="3" id="KW-0342">GTP-binding</keyword>
<sequence>MESKAIDEQIEVLYDKTIKNQDHLFKLIIIADSGVGKSCLLSRIMDNTFKEEHNVTIGVEFGCFIVKIKKSIIKLQIWDTAGQESFQSITRIFYRGANCVFLTYDITREESFDNIKKWLKEAKIQADPDTVFFLVGNQADLEENRAVTIEKAQDFKKKMKLDAFFETSAKSGQNVEKSFIEAAKQLYLKNSNDQDNDDLAASIKRNSENATTTHSNDKSKAEKTIKITKERHNNADEDQRKSKKRKCC</sequence>
<dbReference type="CDD" id="cd00154">
    <property type="entry name" value="Rab"/>
    <property type="match status" value="1"/>
</dbReference>
<evidence type="ECO:0000256" key="1">
    <source>
        <dbReference type="ARBA" id="ARBA00006270"/>
    </source>
</evidence>